<comment type="caution">
    <text evidence="2">The sequence shown here is derived from an EMBL/GenBank/DDBJ whole genome shotgun (WGS) entry which is preliminary data.</text>
</comment>
<dbReference type="InterPro" id="IPR019847">
    <property type="entry name" value="Gliding_motility_assoc_GldN"/>
</dbReference>
<keyword evidence="1" id="KW-0732">Signal</keyword>
<dbReference type="Pfam" id="PF19841">
    <property type="entry name" value="GldN"/>
    <property type="match status" value="1"/>
</dbReference>
<keyword evidence="3" id="KW-1185">Reference proteome</keyword>
<feature type="signal peptide" evidence="1">
    <location>
        <begin position="1"/>
        <end position="20"/>
    </location>
</feature>
<dbReference type="AlphaFoldDB" id="A0A840CJJ8"/>
<reference evidence="2 3" key="1">
    <citation type="submission" date="2020-08" db="EMBL/GenBank/DDBJ databases">
        <title>Genomic Encyclopedia of Type Strains, Phase IV (KMG-IV): sequencing the most valuable type-strain genomes for metagenomic binning, comparative biology and taxonomic classification.</title>
        <authorList>
            <person name="Goeker M."/>
        </authorList>
    </citation>
    <scope>NUCLEOTIDE SEQUENCE [LARGE SCALE GENOMIC DNA]</scope>
    <source>
        <strain evidence="2 3">DSM 104969</strain>
    </source>
</reference>
<sequence length="288" mass="33372">MKYLISLMFSGLLFSSTLFAQNTANNGPRILDQVDVVTNTAEDNVTNISSRELFVMENSMNDYSSTIWSREIYRQIADDEGNETFFYPVESTESRVNLFSLIVNLLSTNTIHAYKYEAQPDMSESKKLDGRAALEEAVIPFTAGDNNTVIVKKEDIPSGKILHYLVKERWYFDIKTFKGDVRVTHICPVLFDKGKHYPLFWIPFDDVSVYFARAKSPVAVANITPVLSNASIFDIIRNRWYRGCIYQVGVRQLSYYYPKMEDLIKERMRVENELDYIQSKFYAAQNRR</sequence>
<feature type="chain" id="PRO_5032465264" evidence="1">
    <location>
        <begin position="21"/>
        <end position="288"/>
    </location>
</feature>
<evidence type="ECO:0000313" key="3">
    <source>
        <dbReference type="Proteomes" id="UP000555103"/>
    </source>
</evidence>
<name>A0A840CJJ8_9BACT</name>
<dbReference type="EMBL" id="JACIEP010000006">
    <property type="protein sequence ID" value="MBB4036217.1"/>
    <property type="molecule type" value="Genomic_DNA"/>
</dbReference>
<dbReference type="NCBIfam" id="TIGR03523">
    <property type="entry name" value="GldN"/>
    <property type="match status" value="1"/>
</dbReference>
<organism evidence="2 3">
    <name type="scientific">Dysgonomonas hofstadii</name>
    <dbReference type="NCBI Taxonomy" id="637886"/>
    <lineage>
        <taxon>Bacteria</taxon>
        <taxon>Pseudomonadati</taxon>
        <taxon>Bacteroidota</taxon>
        <taxon>Bacteroidia</taxon>
        <taxon>Bacteroidales</taxon>
        <taxon>Dysgonomonadaceae</taxon>
        <taxon>Dysgonomonas</taxon>
    </lineage>
</organism>
<evidence type="ECO:0000256" key="1">
    <source>
        <dbReference type="SAM" id="SignalP"/>
    </source>
</evidence>
<gene>
    <name evidence="2" type="ORF">GGR21_002118</name>
</gene>
<dbReference type="RefSeq" id="WP_183307117.1">
    <property type="nucleotide sequence ID" value="NZ_JACIEP010000006.1"/>
</dbReference>
<dbReference type="Proteomes" id="UP000555103">
    <property type="component" value="Unassembled WGS sequence"/>
</dbReference>
<accession>A0A840CJJ8</accession>
<protein>
    <submittedName>
        <fullName evidence="2">Gliding motility associated protein GldN</fullName>
    </submittedName>
</protein>
<proteinExistence type="predicted"/>
<evidence type="ECO:0000313" key="2">
    <source>
        <dbReference type="EMBL" id="MBB4036217.1"/>
    </source>
</evidence>